<feature type="compositionally biased region" description="Low complexity" evidence="1">
    <location>
        <begin position="45"/>
        <end position="61"/>
    </location>
</feature>
<feature type="compositionally biased region" description="Polar residues" evidence="1">
    <location>
        <begin position="12"/>
        <end position="22"/>
    </location>
</feature>
<evidence type="ECO:0008006" key="4">
    <source>
        <dbReference type="Google" id="ProtNLM"/>
    </source>
</evidence>
<dbReference type="EMBL" id="GL440532">
    <property type="protein sequence ID" value="EFN65797.1"/>
    <property type="molecule type" value="Genomic_DNA"/>
</dbReference>
<dbReference type="AlphaFoldDB" id="E2AL87"/>
<evidence type="ECO:0000256" key="1">
    <source>
        <dbReference type="SAM" id="MobiDB-lite"/>
    </source>
</evidence>
<keyword evidence="3" id="KW-1185">Reference proteome</keyword>
<evidence type="ECO:0000313" key="3">
    <source>
        <dbReference type="Proteomes" id="UP000000311"/>
    </source>
</evidence>
<feature type="region of interest" description="Disordered" evidence="1">
    <location>
        <begin position="45"/>
        <end position="74"/>
    </location>
</feature>
<dbReference type="Proteomes" id="UP000000311">
    <property type="component" value="Unassembled WGS sequence"/>
</dbReference>
<sequence length="136" mass="15283">MKFLNDVMGKAPTSTSLPLSIQNDDDDENISVEARNSSMLVSPLTSSSVIASSSEESNFNSNRKRKADRSNKELNEEFHDTVINALRETKEPDGVDGLLLLGEGLRKLPYRARTKLEMKFLAMLMEEQDKLHDLLI</sequence>
<organism evidence="3">
    <name type="scientific">Camponotus floridanus</name>
    <name type="common">Florida carpenter ant</name>
    <dbReference type="NCBI Taxonomy" id="104421"/>
    <lineage>
        <taxon>Eukaryota</taxon>
        <taxon>Metazoa</taxon>
        <taxon>Ecdysozoa</taxon>
        <taxon>Arthropoda</taxon>
        <taxon>Hexapoda</taxon>
        <taxon>Insecta</taxon>
        <taxon>Pterygota</taxon>
        <taxon>Neoptera</taxon>
        <taxon>Endopterygota</taxon>
        <taxon>Hymenoptera</taxon>
        <taxon>Apocrita</taxon>
        <taxon>Aculeata</taxon>
        <taxon>Formicoidea</taxon>
        <taxon>Formicidae</taxon>
        <taxon>Formicinae</taxon>
        <taxon>Camponotus</taxon>
    </lineage>
</organism>
<dbReference type="OrthoDB" id="6615613at2759"/>
<gene>
    <name evidence="2" type="ORF">EAG_12574</name>
</gene>
<reference evidence="2 3" key="1">
    <citation type="journal article" date="2010" name="Science">
        <title>Genomic comparison of the ants Camponotus floridanus and Harpegnathos saltator.</title>
        <authorList>
            <person name="Bonasio R."/>
            <person name="Zhang G."/>
            <person name="Ye C."/>
            <person name="Mutti N.S."/>
            <person name="Fang X."/>
            <person name="Qin N."/>
            <person name="Donahue G."/>
            <person name="Yang P."/>
            <person name="Li Q."/>
            <person name="Li C."/>
            <person name="Zhang P."/>
            <person name="Huang Z."/>
            <person name="Berger S.L."/>
            <person name="Reinberg D."/>
            <person name="Wang J."/>
            <person name="Liebig J."/>
        </authorList>
    </citation>
    <scope>NUCLEOTIDE SEQUENCE [LARGE SCALE GENOMIC DNA]</scope>
    <source>
        <strain evidence="3">C129</strain>
    </source>
</reference>
<proteinExistence type="predicted"/>
<dbReference type="InParanoid" id="E2AL87"/>
<name>E2AL87_CAMFO</name>
<protein>
    <recommendedName>
        <fullName evidence="4">BESS domain-containing protein</fullName>
    </recommendedName>
</protein>
<accession>E2AL87</accession>
<feature type="region of interest" description="Disordered" evidence="1">
    <location>
        <begin position="1"/>
        <end position="28"/>
    </location>
</feature>
<evidence type="ECO:0000313" key="2">
    <source>
        <dbReference type="EMBL" id="EFN65797.1"/>
    </source>
</evidence>
<dbReference type="KEGG" id="cfo:105253701"/>